<sequence>MGSLWSANRDNPVGINATLELTTKGDLVLRDVDGTLAWSTNTSGMSVSSMNLTETGNLVLLDEKNYVVWQSFDHPTDVLVPGQILPSGKELTANVSATNWTRGLYSLSMTSKGLVASIMADPPQVHYEYTIAKVIQNNEPNYVRFENGSILLNVTENSHAYRITNYATSAQYLKLGHDGHLRVLNWENYQWVVVFDVFEISLDFDVCNYPTVCGKYGICSNGYFKKINHRRPDLGCSEVIPITCDDSSNHIFIDLEDAKKPGNNRLLGSILGSTIGTFCVAFVIGLTYFIFWKKKKGVEVEKNYFNHVPGTPTRFSYEAEDMVQFLKDNTRIAVKCLDGMGHIKESFLAEVESIGSIHHRRLIGFSAEKSCRLLVYEYMSNGSLDRWIHNRTQESALDWNEALDLIDKCCEDMQSNGTEVAKMVQITAWCLQSDYVKRPSMSMVVKVIEGAKDIAKDLEFDFSNSQHFMNNIQLVGSEDETPLLPSILSGPR</sequence>
<keyword evidence="3" id="KW-1133">Transmembrane helix</keyword>
<dbReference type="PANTHER" id="PTHR47976">
    <property type="entry name" value="G-TYPE LECTIN S-RECEPTOR-LIKE SERINE/THREONINE-PROTEIN KINASE SD2-5"/>
    <property type="match status" value="1"/>
</dbReference>
<dbReference type="PROSITE" id="PS50927">
    <property type="entry name" value="BULB_LECTIN"/>
    <property type="match status" value="1"/>
</dbReference>
<evidence type="ECO:0000256" key="2">
    <source>
        <dbReference type="ARBA" id="ARBA00023180"/>
    </source>
</evidence>
<dbReference type="PANTHER" id="PTHR47976:SF30">
    <property type="entry name" value="RECEPTOR-LIKE SERINE_THREONINE-PROTEIN KINASE"/>
    <property type="match status" value="1"/>
</dbReference>
<dbReference type="InterPro" id="IPR001245">
    <property type="entry name" value="Ser-Thr/Tyr_kinase_cat_dom"/>
</dbReference>
<keyword evidence="3" id="KW-0812">Transmembrane</keyword>
<name>A0ABD3T2Z1_9LAMI</name>
<keyword evidence="2" id="KW-0325">Glycoprotein</keyword>
<gene>
    <name evidence="5" type="ORF">ACJIZ3_019825</name>
</gene>
<dbReference type="InterPro" id="IPR036426">
    <property type="entry name" value="Bulb-type_lectin_dom_sf"/>
</dbReference>
<feature type="transmembrane region" description="Helical" evidence="3">
    <location>
        <begin position="266"/>
        <end position="292"/>
    </location>
</feature>
<dbReference type="InterPro" id="IPR001480">
    <property type="entry name" value="Bulb-type_lectin_dom"/>
</dbReference>
<evidence type="ECO:0000256" key="3">
    <source>
        <dbReference type="SAM" id="Phobius"/>
    </source>
</evidence>
<proteinExistence type="predicted"/>
<dbReference type="SUPFAM" id="SSF56112">
    <property type="entry name" value="Protein kinase-like (PK-like)"/>
    <property type="match status" value="1"/>
</dbReference>
<reference evidence="5 6" key="1">
    <citation type="submission" date="2024-12" db="EMBL/GenBank/DDBJ databases">
        <title>The unique morphological basis and parallel evolutionary history of personate flowers in Penstemon.</title>
        <authorList>
            <person name="Depatie T.H."/>
            <person name="Wessinger C.A."/>
        </authorList>
    </citation>
    <scope>NUCLEOTIDE SEQUENCE [LARGE SCALE GENOMIC DNA]</scope>
    <source>
        <strain evidence="5">WTNN_2</strain>
        <tissue evidence="5">Leaf</tissue>
    </source>
</reference>
<keyword evidence="1" id="KW-0732">Signal</keyword>
<dbReference type="Pfam" id="PF01453">
    <property type="entry name" value="B_lectin"/>
    <property type="match status" value="1"/>
</dbReference>
<protein>
    <recommendedName>
        <fullName evidence="4">Bulb-type lectin domain-containing protein</fullName>
    </recommendedName>
</protein>
<feature type="domain" description="Bulb-type lectin" evidence="4">
    <location>
        <begin position="1"/>
        <end position="73"/>
    </location>
</feature>
<dbReference type="FunFam" id="2.90.10.30:FF:000003">
    <property type="entry name" value="Os04g0303100 protein"/>
    <property type="match status" value="1"/>
</dbReference>
<organism evidence="5 6">
    <name type="scientific">Penstemon smallii</name>
    <dbReference type="NCBI Taxonomy" id="265156"/>
    <lineage>
        <taxon>Eukaryota</taxon>
        <taxon>Viridiplantae</taxon>
        <taxon>Streptophyta</taxon>
        <taxon>Embryophyta</taxon>
        <taxon>Tracheophyta</taxon>
        <taxon>Spermatophyta</taxon>
        <taxon>Magnoliopsida</taxon>
        <taxon>eudicotyledons</taxon>
        <taxon>Gunneridae</taxon>
        <taxon>Pentapetalae</taxon>
        <taxon>asterids</taxon>
        <taxon>lamiids</taxon>
        <taxon>Lamiales</taxon>
        <taxon>Plantaginaceae</taxon>
        <taxon>Cheloneae</taxon>
        <taxon>Penstemon</taxon>
    </lineage>
</organism>
<evidence type="ECO:0000259" key="4">
    <source>
        <dbReference type="PROSITE" id="PS50927"/>
    </source>
</evidence>
<evidence type="ECO:0000313" key="5">
    <source>
        <dbReference type="EMBL" id="KAL3831023.1"/>
    </source>
</evidence>
<dbReference type="Gene3D" id="2.90.10.30">
    <property type="match status" value="1"/>
</dbReference>
<dbReference type="SUPFAM" id="SSF51110">
    <property type="entry name" value="alpha-D-mannose-specific plant lectins"/>
    <property type="match status" value="1"/>
</dbReference>
<evidence type="ECO:0000256" key="1">
    <source>
        <dbReference type="ARBA" id="ARBA00022729"/>
    </source>
</evidence>
<keyword evidence="6" id="KW-1185">Reference proteome</keyword>
<dbReference type="Proteomes" id="UP001634393">
    <property type="component" value="Unassembled WGS sequence"/>
</dbReference>
<accession>A0ABD3T2Z1</accession>
<comment type="caution">
    <text evidence="5">The sequence shown here is derived from an EMBL/GenBank/DDBJ whole genome shotgun (WGS) entry which is preliminary data.</text>
</comment>
<dbReference type="Pfam" id="PF07714">
    <property type="entry name" value="PK_Tyr_Ser-Thr"/>
    <property type="match status" value="1"/>
</dbReference>
<dbReference type="InterPro" id="IPR051343">
    <property type="entry name" value="G-type_lectin_kinases/EP1-like"/>
</dbReference>
<dbReference type="CDD" id="cd00028">
    <property type="entry name" value="B_lectin"/>
    <property type="match status" value="1"/>
</dbReference>
<dbReference type="SMART" id="SM00108">
    <property type="entry name" value="B_lectin"/>
    <property type="match status" value="1"/>
</dbReference>
<dbReference type="InterPro" id="IPR011009">
    <property type="entry name" value="Kinase-like_dom_sf"/>
</dbReference>
<dbReference type="EMBL" id="JBJXBP010000005">
    <property type="protein sequence ID" value="KAL3831023.1"/>
    <property type="molecule type" value="Genomic_DNA"/>
</dbReference>
<evidence type="ECO:0000313" key="6">
    <source>
        <dbReference type="Proteomes" id="UP001634393"/>
    </source>
</evidence>
<dbReference type="Gene3D" id="1.10.510.10">
    <property type="entry name" value="Transferase(Phosphotransferase) domain 1"/>
    <property type="match status" value="1"/>
</dbReference>
<keyword evidence="3" id="KW-0472">Membrane</keyword>
<dbReference type="AlphaFoldDB" id="A0ABD3T2Z1"/>